<dbReference type="AlphaFoldDB" id="A0A2T3A8J8"/>
<accession>A0A2T3A8J8</accession>
<dbReference type="EMBL" id="KZ678437">
    <property type="protein sequence ID" value="PSR85768.1"/>
    <property type="molecule type" value="Genomic_DNA"/>
</dbReference>
<evidence type="ECO:0000256" key="1">
    <source>
        <dbReference type="ARBA" id="ARBA00004141"/>
    </source>
</evidence>
<feature type="transmembrane region" description="Helical" evidence="7">
    <location>
        <begin position="175"/>
        <end position="197"/>
    </location>
</feature>
<comment type="subcellular location">
    <subcellularLocation>
        <location evidence="1">Membrane</location>
        <topology evidence="1">Multi-pass membrane protein</topology>
    </subcellularLocation>
</comment>
<evidence type="ECO:0000259" key="8">
    <source>
        <dbReference type="Pfam" id="PF20684"/>
    </source>
</evidence>
<feature type="domain" description="Rhodopsin" evidence="8">
    <location>
        <begin position="24"/>
        <end position="197"/>
    </location>
</feature>
<sequence length="294" mass="33217">MIWVGLALRSISCGFGTDCWKEFHTAKTIVCYIISGTVKISVALVLYRLDQRLFVRIILISDIVVCVVWTIISTLVLGLGCQLISPFDFGERVCEPTNYVQEAMYVVYNVAHVLIPIVILWGIKVTGNLKWVVISLFSIGLLAAVAAGMKLGVYIKAFNSPDHSQDITWWLESLVWTVIEHGLSLFAASALAIRPFFTIIARRFSKNKMPITTQETEWSRRSNSLAMSNELKWPDRAMSAGMTGIGLRHDHDHDVDSDEENAMRHPSYTSDMYNHSIRKMESDCRTPNRDRNSV</sequence>
<feature type="transmembrane region" description="Helical" evidence="7">
    <location>
        <begin position="105"/>
        <end position="124"/>
    </location>
</feature>
<dbReference type="GO" id="GO:0016020">
    <property type="term" value="C:membrane"/>
    <property type="evidence" value="ECO:0007669"/>
    <property type="project" value="UniProtKB-SubCell"/>
</dbReference>
<keyword evidence="4 7" id="KW-0472">Membrane</keyword>
<dbReference type="Proteomes" id="UP000241462">
    <property type="component" value="Unassembled WGS sequence"/>
</dbReference>
<name>A0A2T3A8J8_9PEZI</name>
<dbReference type="Pfam" id="PF20684">
    <property type="entry name" value="Fung_rhodopsin"/>
    <property type="match status" value="1"/>
</dbReference>
<dbReference type="InParanoid" id="A0A2T3A8J8"/>
<evidence type="ECO:0000256" key="2">
    <source>
        <dbReference type="ARBA" id="ARBA00022692"/>
    </source>
</evidence>
<dbReference type="PANTHER" id="PTHR33048">
    <property type="entry name" value="PTH11-LIKE INTEGRAL MEMBRANE PROTEIN (AFU_ORTHOLOGUE AFUA_5G11245)"/>
    <property type="match status" value="1"/>
</dbReference>
<organism evidence="9 10">
    <name type="scientific">Coniella lustricola</name>
    <dbReference type="NCBI Taxonomy" id="2025994"/>
    <lineage>
        <taxon>Eukaryota</taxon>
        <taxon>Fungi</taxon>
        <taxon>Dikarya</taxon>
        <taxon>Ascomycota</taxon>
        <taxon>Pezizomycotina</taxon>
        <taxon>Sordariomycetes</taxon>
        <taxon>Sordariomycetidae</taxon>
        <taxon>Diaporthales</taxon>
        <taxon>Schizoparmaceae</taxon>
        <taxon>Coniella</taxon>
    </lineage>
</organism>
<feature type="region of interest" description="Disordered" evidence="6">
    <location>
        <begin position="250"/>
        <end position="270"/>
    </location>
</feature>
<evidence type="ECO:0000256" key="3">
    <source>
        <dbReference type="ARBA" id="ARBA00022989"/>
    </source>
</evidence>
<dbReference type="PANTHER" id="PTHR33048:SF47">
    <property type="entry name" value="INTEGRAL MEMBRANE PROTEIN-RELATED"/>
    <property type="match status" value="1"/>
</dbReference>
<keyword evidence="2 7" id="KW-0812">Transmembrane</keyword>
<evidence type="ECO:0000256" key="5">
    <source>
        <dbReference type="ARBA" id="ARBA00038359"/>
    </source>
</evidence>
<evidence type="ECO:0000313" key="9">
    <source>
        <dbReference type="EMBL" id="PSR85768.1"/>
    </source>
</evidence>
<keyword evidence="3 7" id="KW-1133">Transmembrane helix</keyword>
<keyword evidence="10" id="KW-1185">Reference proteome</keyword>
<comment type="similarity">
    <text evidence="5">Belongs to the SAT4 family.</text>
</comment>
<dbReference type="OrthoDB" id="5240100at2759"/>
<evidence type="ECO:0000256" key="7">
    <source>
        <dbReference type="SAM" id="Phobius"/>
    </source>
</evidence>
<dbReference type="InterPro" id="IPR049326">
    <property type="entry name" value="Rhodopsin_dom_fungi"/>
</dbReference>
<proteinExistence type="inferred from homology"/>
<reference evidence="9 10" key="1">
    <citation type="journal article" date="2018" name="Mycol. Prog.">
        <title>Coniella lustricola, a new species from submerged detritus.</title>
        <authorList>
            <person name="Raudabaugh D.B."/>
            <person name="Iturriaga T."/>
            <person name="Carver A."/>
            <person name="Mondo S."/>
            <person name="Pangilinan J."/>
            <person name="Lipzen A."/>
            <person name="He G."/>
            <person name="Amirebrahimi M."/>
            <person name="Grigoriev I.V."/>
            <person name="Miller A.N."/>
        </authorList>
    </citation>
    <scope>NUCLEOTIDE SEQUENCE [LARGE SCALE GENOMIC DNA]</scope>
    <source>
        <strain evidence="9 10">B22-T-1</strain>
    </source>
</reference>
<protein>
    <recommendedName>
        <fullName evidence="8">Rhodopsin domain-containing protein</fullName>
    </recommendedName>
</protein>
<evidence type="ECO:0000256" key="6">
    <source>
        <dbReference type="SAM" id="MobiDB-lite"/>
    </source>
</evidence>
<feature type="transmembrane region" description="Helical" evidence="7">
    <location>
        <begin position="59"/>
        <end position="85"/>
    </location>
</feature>
<feature type="transmembrane region" description="Helical" evidence="7">
    <location>
        <begin position="131"/>
        <end position="155"/>
    </location>
</feature>
<evidence type="ECO:0000256" key="4">
    <source>
        <dbReference type="ARBA" id="ARBA00023136"/>
    </source>
</evidence>
<dbReference type="InterPro" id="IPR052337">
    <property type="entry name" value="SAT4-like"/>
</dbReference>
<gene>
    <name evidence="9" type="ORF">BD289DRAFT_433357</name>
</gene>
<evidence type="ECO:0000313" key="10">
    <source>
        <dbReference type="Proteomes" id="UP000241462"/>
    </source>
</evidence>
<feature type="transmembrane region" description="Helical" evidence="7">
    <location>
        <begin position="26"/>
        <end position="47"/>
    </location>
</feature>